<dbReference type="GO" id="GO:0003723">
    <property type="term" value="F:RNA binding"/>
    <property type="evidence" value="ECO:0007669"/>
    <property type="project" value="UniProtKB-UniRule"/>
</dbReference>
<dbReference type="OrthoDB" id="10065185at2759"/>
<feature type="compositionally biased region" description="Gly residues" evidence="3">
    <location>
        <begin position="265"/>
        <end position="287"/>
    </location>
</feature>
<dbReference type="Gene3D" id="3.30.70.330">
    <property type="match status" value="1"/>
</dbReference>
<dbReference type="STRING" id="578462.A0A0L0S4U3"/>
<dbReference type="eggNOG" id="ENOG502S7DD">
    <property type="taxonomic scope" value="Eukaryota"/>
</dbReference>
<dbReference type="GO" id="GO:0005634">
    <property type="term" value="C:nucleus"/>
    <property type="evidence" value="ECO:0007669"/>
    <property type="project" value="UniProtKB-SubCell"/>
</dbReference>
<gene>
    <name evidence="5" type="ORF">AMAG_03244</name>
</gene>
<proteinExistence type="inferred from homology"/>
<protein>
    <recommendedName>
        <fullName evidence="4">RRM domain-containing protein</fullName>
    </recommendedName>
</protein>
<dbReference type="InterPro" id="IPR034772">
    <property type="entry name" value="CPSF6/7"/>
</dbReference>
<accession>A0A0L0S4U3</accession>
<evidence type="ECO:0000256" key="3">
    <source>
        <dbReference type="SAM" id="MobiDB-lite"/>
    </source>
</evidence>
<sequence>MDDLDIYDDDYLLGGNVSATGSAAASTALKSPTRPKDVPSAPITSPIPGPSAPGLGSPMFSASDAYAGQKRPHEEVAGGAAADQRPAKVMTTDDDVLAGYGDMKSMDQSMPAVSVPGIGAVAAVPIDPNATSAIQIDELSWWTTDKDIIQIATIATGDANCVKDVVFSEHKVNGKSRGSAWILFTSVEAAAKTKLQFDSIEIDGRSPLVQYASPTTNPFRIMTKESSRGHQSGRMMGGFQHQQPQQPPFSHQQPPQQQQPPFQAGRGGGGGGGGPFGPGGAGAGGMGFRPSFGYGAGPAPGPGPAAGGFGGPAGLRPQQGAYGMPPQQQGPPFRMQHRGGFVAHQPPMQQQQQQGPPYGMRPPHAGGMPRPGMPPGPMPHHGGGGFGARPAGGAGGFRPPGGFH</sequence>
<reference evidence="6" key="2">
    <citation type="submission" date="2009-11" db="EMBL/GenBank/DDBJ databases">
        <title>The Genome Sequence of Allomyces macrogynus strain ATCC 38327.</title>
        <authorList>
            <consortium name="The Broad Institute Genome Sequencing Platform"/>
            <person name="Russ C."/>
            <person name="Cuomo C."/>
            <person name="Shea T."/>
            <person name="Young S.K."/>
            <person name="Zeng Q."/>
            <person name="Koehrsen M."/>
            <person name="Haas B."/>
            <person name="Borodovsky M."/>
            <person name="Guigo R."/>
            <person name="Alvarado L."/>
            <person name="Berlin A."/>
            <person name="Borenstein D."/>
            <person name="Chen Z."/>
            <person name="Engels R."/>
            <person name="Freedman E."/>
            <person name="Gellesch M."/>
            <person name="Goldberg J."/>
            <person name="Griggs A."/>
            <person name="Gujja S."/>
            <person name="Heiman D."/>
            <person name="Hepburn T."/>
            <person name="Howarth C."/>
            <person name="Jen D."/>
            <person name="Larson L."/>
            <person name="Lewis B."/>
            <person name="Mehta T."/>
            <person name="Park D."/>
            <person name="Pearson M."/>
            <person name="Roberts A."/>
            <person name="Saif S."/>
            <person name="Shenoy N."/>
            <person name="Sisk P."/>
            <person name="Stolte C."/>
            <person name="Sykes S."/>
            <person name="Walk T."/>
            <person name="White J."/>
            <person name="Yandava C."/>
            <person name="Burger G."/>
            <person name="Gray M.W."/>
            <person name="Holland P.W.H."/>
            <person name="King N."/>
            <person name="Lang F.B.F."/>
            <person name="Roger A.J."/>
            <person name="Ruiz-Trillo I."/>
            <person name="Lander E."/>
            <person name="Nusbaum C."/>
        </authorList>
    </citation>
    <scope>NUCLEOTIDE SEQUENCE [LARGE SCALE GENOMIC DNA]</scope>
    <source>
        <strain evidence="6">ATCC 38327</strain>
    </source>
</reference>
<dbReference type="InterPro" id="IPR035979">
    <property type="entry name" value="RBD_domain_sf"/>
</dbReference>
<dbReference type="SUPFAM" id="SSF54928">
    <property type="entry name" value="RNA-binding domain, RBD"/>
    <property type="match status" value="1"/>
</dbReference>
<keyword evidence="6" id="KW-1185">Reference proteome</keyword>
<dbReference type="PANTHER" id="PTHR23204">
    <property type="entry name" value="CLEAVAGE AND POLYADENYLATION SPECIFIC FACTOR"/>
    <property type="match status" value="1"/>
</dbReference>
<evidence type="ECO:0000313" key="5">
    <source>
        <dbReference type="EMBL" id="KNE57543.1"/>
    </source>
</evidence>
<evidence type="ECO:0000313" key="6">
    <source>
        <dbReference type="Proteomes" id="UP000054350"/>
    </source>
</evidence>
<dbReference type="EMBL" id="GG745331">
    <property type="protein sequence ID" value="KNE57543.1"/>
    <property type="molecule type" value="Genomic_DNA"/>
</dbReference>
<comment type="similarity">
    <text evidence="1">Belongs to the RRM CPSF6/7 family.</text>
</comment>
<feature type="compositionally biased region" description="Low complexity" evidence="3">
    <location>
        <begin position="345"/>
        <end position="370"/>
    </location>
</feature>
<feature type="region of interest" description="Disordered" evidence="3">
    <location>
        <begin position="22"/>
        <end position="85"/>
    </location>
</feature>
<feature type="compositionally biased region" description="Gly residues" evidence="3">
    <location>
        <begin position="381"/>
        <end position="404"/>
    </location>
</feature>
<evidence type="ECO:0000256" key="1">
    <source>
        <dbReference type="ARBA" id="ARBA00006265"/>
    </source>
</evidence>
<dbReference type="AlphaFoldDB" id="A0A0L0S4U3"/>
<evidence type="ECO:0000259" key="4">
    <source>
        <dbReference type="PROSITE" id="PS50102"/>
    </source>
</evidence>
<dbReference type="VEuPathDB" id="FungiDB:AMAG_03244"/>
<feature type="region of interest" description="Disordered" evidence="3">
    <location>
        <begin position="211"/>
        <end position="404"/>
    </location>
</feature>
<reference evidence="5 6" key="1">
    <citation type="submission" date="2009-11" db="EMBL/GenBank/DDBJ databases">
        <title>Annotation of Allomyces macrogynus ATCC 38327.</title>
        <authorList>
            <consortium name="The Broad Institute Genome Sequencing Platform"/>
            <person name="Russ C."/>
            <person name="Cuomo C."/>
            <person name="Burger G."/>
            <person name="Gray M.W."/>
            <person name="Holland P.W.H."/>
            <person name="King N."/>
            <person name="Lang F.B.F."/>
            <person name="Roger A.J."/>
            <person name="Ruiz-Trillo I."/>
            <person name="Young S.K."/>
            <person name="Zeng Q."/>
            <person name="Gargeya S."/>
            <person name="Fitzgerald M."/>
            <person name="Haas B."/>
            <person name="Abouelleil A."/>
            <person name="Alvarado L."/>
            <person name="Arachchi H.M."/>
            <person name="Berlin A."/>
            <person name="Chapman S.B."/>
            <person name="Gearin G."/>
            <person name="Goldberg J."/>
            <person name="Griggs A."/>
            <person name="Gujja S."/>
            <person name="Hansen M."/>
            <person name="Heiman D."/>
            <person name="Howarth C."/>
            <person name="Larimer J."/>
            <person name="Lui A."/>
            <person name="MacDonald P.J.P."/>
            <person name="McCowen C."/>
            <person name="Montmayeur A."/>
            <person name="Murphy C."/>
            <person name="Neiman D."/>
            <person name="Pearson M."/>
            <person name="Priest M."/>
            <person name="Roberts A."/>
            <person name="Saif S."/>
            <person name="Shea T."/>
            <person name="Sisk P."/>
            <person name="Stolte C."/>
            <person name="Sykes S."/>
            <person name="Wortman J."/>
            <person name="Nusbaum C."/>
            <person name="Birren B."/>
        </authorList>
    </citation>
    <scope>NUCLEOTIDE SEQUENCE [LARGE SCALE GENOMIC DNA]</scope>
    <source>
        <strain evidence="5 6">ATCC 38327</strain>
    </source>
</reference>
<dbReference type="Proteomes" id="UP000054350">
    <property type="component" value="Unassembled WGS sequence"/>
</dbReference>
<dbReference type="InterPro" id="IPR000504">
    <property type="entry name" value="RRM_dom"/>
</dbReference>
<keyword evidence="2" id="KW-0694">RNA-binding</keyword>
<dbReference type="InterPro" id="IPR012677">
    <property type="entry name" value="Nucleotide-bd_a/b_plait_sf"/>
</dbReference>
<feature type="domain" description="RRM" evidence="4">
    <location>
        <begin position="132"/>
        <end position="214"/>
    </location>
</feature>
<organism evidence="5 6">
    <name type="scientific">Allomyces macrogynus (strain ATCC 38327)</name>
    <name type="common">Allomyces javanicus var. macrogynus</name>
    <dbReference type="NCBI Taxonomy" id="578462"/>
    <lineage>
        <taxon>Eukaryota</taxon>
        <taxon>Fungi</taxon>
        <taxon>Fungi incertae sedis</taxon>
        <taxon>Blastocladiomycota</taxon>
        <taxon>Blastocladiomycetes</taxon>
        <taxon>Blastocladiales</taxon>
        <taxon>Blastocladiaceae</taxon>
        <taxon>Allomyces</taxon>
    </lineage>
</organism>
<dbReference type="PROSITE" id="PS50102">
    <property type="entry name" value="RRM"/>
    <property type="match status" value="1"/>
</dbReference>
<dbReference type="GO" id="GO:0006397">
    <property type="term" value="P:mRNA processing"/>
    <property type="evidence" value="ECO:0007669"/>
    <property type="project" value="UniProtKB-KW"/>
</dbReference>
<feature type="compositionally biased region" description="Low complexity" evidence="3">
    <location>
        <begin position="237"/>
        <end position="264"/>
    </location>
</feature>
<evidence type="ECO:0000256" key="2">
    <source>
        <dbReference type="PROSITE-ProRule" id="PRU00176"/>
    </source>
</evidence>
<name>A0A0L0S4U3_ALLM3</name>
<feature type="compositionally biased region" description="Gly residues" evidence="3">
    <location>
        <begin position="294"/>
        <end position="313"/>
    </location>
</feature>